<dbReference type="EMBL" id="CP117812">
    <property type="protein sequence ID" value="WDE98090.1"/>
    <property type="molecule type" value="Genomic_DNA"/>
</dbReference>
<dbReference type="SMART" id="SM00220">
    <property type="entry name" value="S_TKc"/>
    <property type="match status" value="1"/>
</dbReference>
<organism evidence="11 12">
    <name type="scientific">Lentisphaera profundi</name>
    <dbReference type="NCBI Taxonomy" id="1658616"/>
    <lineage>
        <taxon>Bacteria</taxon>
        <taxon>Pseudomonadati</taxon>
        <taxon>Lentisphaerota</taxon>
        <taxon>Lentisphaeria</taxon>
        <taxon>Lentisphaerales</taxon>
        <taxon>Lentisphaeraceae</taxon>
        <taxon>Lentisphaera</taxon>
    </lineage>
</organism>
<feature type="transmembrane region" description="Helical" evidence="9">
    <location>
        <begin position="417"/>
        <end position="441"/>
    </location>
</feature>
<dbReference type="EC" id="2.7.11.1" evidence="1"/>
<dbReference type="InterPro" id="IPR011050">
    <property type="entry name" value="Pectin_lyase_fold/virulence"/>
</dbReference>
<dbReference type="PANTHER" id="PTHR43671:SF98">
    <property type="entry name" value="SERINE_THREONINE-PROTEIN KINASE NEK11"/>
    <property type="match status" value="1"/>
</dbReference>
<keyword evidence="9" id="KW-0472">Membrane</keyword>
<keyword evidence="9" id="KW-0812">Transmembrane</keyword>
<protein>
    <recommendedName>
        <fullName evidence="1">non-specific serine/threonine protein kinase</fullName>
        <ecNumber evidence="1">2.7.11.1</ecNumber>
    </recommendedName>
</protein>
<evidence type="ECO:0000256" key="7">
    <source>
        <dbReference type="ARBA" id="ARBA00047899"/>
    </source>
</evidence>
<evidence type="ECO:0000256" key="2">
    <source>
        <dbReference type="ARBA" id="ARBA00022527"/>
    </source>
</evidence>
<dbReference type="Proteomes" id="UP001214250">
    <property type="component" value="Chromosome 2"/>
</dbReference>
<keyword evidence="3" id="KW-0808">Transferase</keyword>
<sequence>MANFTVTCKNCLSQIELDLSNSIEHYPCLNCQQEIPLRPNSMGENVELNSHISTLYEINDDGYSKLFIGYDSDEKQMCLIRVFDKTLYTSVSSPDELKNIMEAAAVHVGSSHLPIISSAYFEEYLYQIMPYIKLESLEQIIDNAYLWSPLQALDLCYNILESLEKAYTITGSGHFNLNPHNIFITNDGEVKFIGFTLAPQLLQDTKFISSPFNIFDIYYTAPELSMGLHYPNQSSDLYSLGLCLYYMLSGLTPFGDAEDKSEIVYQDLSFPENILADFDEDFMTIFTTMTHHDRNHRYQSYKQALDAFKQYYNSCGHTQLKQMEGEKTQLFQSQHFIQHIMPILQKKPKSLKLKSKQNYNSEVIRQRISTEVRLPREFKTKIHQPRQNNNRRLVQRSNSKLLQSSTRVPHQKKTNNILVFGIALALCLLTLILCLISYSVLSAKSNDDIPSEDLTTLERNNTKVNNTAISESHPQPIKKNDKQRHIETSWYDTELDKSEPNFTQINKKIATDLSTRNLDTEKTLLLVDKLTPPVTALQDLKTLAAIPPPINEEFQLLALQLINADLSAAKMTLLDLKTENINTKLDTLMELIKDSSHEQLFKSIFIKILSSDEPIIAINYEGQLIDAELNSYNLKQGTISVKSYIKGANINLQIPYTDLDPRYLVTWLNRNDKDSETFLRFMFLIQSNDFTEAYRYLKPYNGALAKSLKPLVQKYLNSEAESTLEITLLHFHQKLGSKINPLTITSNNSFALLALIQQIKSQYSFSDFTIENQKLMDSYMAQLKSIQRENHPNTLIVGPDNQFQLPRLSISLKSPNKIIRLLPGIYTAPIIIDHANTVIIGCTGVKILSDIVVNSSSCSLDNLTMTKGNLIINENLKSINISNCDLKNGYIQIFNKSQQISINNCIIKGLITADTATKLSIQNSLLLPSESHSTVLSGSPKRTQFLNCIFSSYGPPIFSNLKRTNDIRFRYCLFSTDYHLTKSPFQTYINLDDLGPLFSDLNFCIYKKAIFINEVKGDLRLSSKSPGYLKGHKTQSIGVQMNEKQLLQL</sequence>
<name>A0ABY7VV44_9BACT</name>
<evidence type="ECO:0000256" key="1">
    <source>
        <dbReference type="ARBA" id="ARBA00012513"/>
    </source>
</evidence>
<dbReference type="GO" id="GO:0016301">
    <property type="term" value="F:kinase activity"/>
    <property type="evidence" value="ECO:0007669"/>
    <property type="project" value="UniProtKB-KW"/>
</dbReference>
<dbReference type="RefSeq" id="WP_274152866.1">
    <property type="nucleotide sequence ID" value="NZ_CP117812.1"/>
</dbReference>
<evidence type="ECO:0000313" key="11">
    <source>
        <dbReference type="EMBL" id="WDE98090.1"/>
    </source>
</evidence>
<dbReference type="InterPro" id="IPR011009">
    <property type="entry name" value="Kinase-like_dom_sf"/>
</dbReference>
<dbReference type="Pfam" id="PF00069">
    <property type="entry name" value="Pkinase"/>
    <property type="match status" value="1"/>
</dbReference>
<dbReference type="InterPro" id="IPR000719">
    <property type="entry name" value="Prot_kinase_dom"/>
</dbReference>
<keyword evidence="4" id="KW-0547">Nucleotide-binding</keyword>
<evidence type="ECO:0000256" key="8">
    <source>
        <dbReference type="ARBA" id="ARBA00048679"/>
    </source>
</evidence>
<keyword evidence="12" id="KW-1185">Reference proteome</keyword>
<evidence type="ECO:0000256" key="5">
    <source>
        <dbReference type="ARBA" id="ARBA00022777"/>
    </source>
</evidence>
<keyword evidence="6" id="KW-0067">ATP-binding</keyword>
<dbReference type="SUPFAM" id="SSF56112">
    <property type="entry name" value="Protein kinase-like (PK-like)"/>
    <property type="match status" value="1"/>
</dbReference>
<dbReference type="PANTHER" id="PTHR43671">
    <property type="entry name" value="SERINE/THREONINE-PROTEIN KINASE NEK"/>
    <property type="match status" value="1"/>
</dbReference>
<feature type="domain" description="Protein kinase" evidence="10">
    <location>
        <begin position="52"/>
        <end position="312"/>
    </location>
</feature>
<keyword evidence="9" id="KW-1133">Transmembrane helix</keyword>
<evidence type="ECO:0000256" key="3">
    <source>
        <dbReference type="ARBA" id="ARBA00022679"/>
    </source>
</evidence>
<evidence type="ECO:0000313" key="12">
    <source>
        <dbReference type="Proteomes" id="UP001214250"/>
    </source>
</evidence>
<dbReference type="SUPFAM" id="SSF51126">
    <property type="entry name" value="Pectin lyase-like"/>
    <property type="match status" value="1"/>
</dbReference>
<dbReference type="Gene3D" id="1.10.510.10">
    <property type="entry name" value="Transferase(Phosphotransferase) domain 1"/>
    <property type="match status" value="1"/>
</dbReference>
<evidence type="ECO:0000259" key="10">
    <source>
        <dbReference type="PROSITE" id="PS50011"/>
    </source>
</evidence>
<dbReference type="PROSITE" id="PS50011">
    <property type="entry name" value="PROTEIN_KINASE_DOM"/>
    <property type="match status" value="1"/>
</dbReference>
<evidence type="ECO:0000256" key="6">
    <source>
        <dbReference type="ARBA" id="ARBA00022840"/>
    </source>
</evidence>
<evidence type="ECO:0000256" key="9">
    <source>
        <dbReference type="SAM" id="Phobius"/>
    </source>
</evidence>
<reference evidence="11 12" key="1">
    <citation type="submission" date="2023-02" db="EMBL/GenBank/DDBJ databases">
        <title>Genome sequence of Lentisphaera profundi SAORIC-696.</title>
        <authorList>
            <person name="Kim e."/>
            <person name="Cho J.-C."/>
            <person name="Choi A."/>
            <person name="Kang I."/>
        </authorList>
    </citation>
    <scope>NUCLEOTIDE SEQUENCE [LARGE SCALE GENOMIC DNA]</scope>
    <source>
        <strain evidence="11 12">SAORIC-696</strain>
    </source>
</reference>
<gene>
    <name evidence="11" type="ORF">PQO03_19925</name>
</gene>
<keyword evidence="5 11" id="KW-0418">Kinase</keyword>
<comment type="catalytic activity">
    <reaction evidence="8">
        <text>L-seryl-[protein] + ATP = O-phospho-L-seryl-[protein] + ADP + H(+)</text>
        <dbReference type="Rhea" id="RHEA:17989"/>
        <dbReference type="Rhea" id="RHEA-COMP:9863"/>
        <dbReference type="Rhea" id="RHEA-COMP:11604"/>
        <dbReference type="ChEBI" id="CHEBI:15378"/>
        <dbReference type="ChEBI" id="CHEBI:29999"/>
        <dbReference type="ChEBI" id="CHEBI:30616"/>
        <dbReference type="ChEBI" id="CHEBI:83421"/>
        <dbReference type="ChEBI" id="CHEBI:456216"/>
        <dbReference type="EC" id="2.7.11.1"/>
    </reaction>
</comment>
<accession>A0ABY7VV44</accession>
<evidence type="ECO:0000256" key="4">
    <source>
        <dbReference type="ARBA" id="ARBA00022741"/>
    </source>
</evidence>
<keyword evidence="2" id="KW-0723">Serine/threonine-protein kinase</keyword>
<dbReference type="InterPro" id="IPR050660">
    <property type="entry name" value="NEK_Ser/Thr_kinase"/>
</dbReference>
<proteinExistence type="predicted"/>
<comment type="catalytic activity">
    <reaction evidence="7">
        <text>L-threonyl-[protein] + ATP = O-phospho-L-threonyl-[protein] + ADP + H(+)</text>
        <dbReference type="Rhea" id="RHEA:46608"/>
        <dbReference type="Rhea" id="RHEA-COMP:11060"/>
        <dbReference type="Rhea" id="RHEA-COMP:11605"/>
        <dbReference type="ChEBI" id="CHEBI:15378"/>
        <dbReference type="ChEBI" id="CHEBI:30013"/>
        <dbReference type="ChEBI" id="CHEBI:30616"/>
        <dbReference type="ChEBI" id="CHEBI:61977"/>
        <dbReference type="ChEBI" id="CHEBI:456216"/>
        <dbReference type="EC" id="2.7.11.1"/>
    </reaction>
</comment>